<evidence type="ECO:0000313" key="13">
    <source>
        <dbReference type="EMBL" id="MFD2238150.1"/>
    </source>
</evidence>
<feature type="transmembrane region" description="Helical" evidence="12">
    <location>
        <begin position="128"/>
        <end position="149"/>
    </location>
</feature>
<dbReference type="RefSeq" id="WP_209739016.1">
    <property type="nucleotide sequence ID" value="NZ_CP072611.1"/>
</dbReference>
<dbReference type="InterPro" id="IPR012187">
    <property type="entry name" value="Disulphide_bond_form_BdbC"/>
</dbReference>
<keyword evidence="14" id="KW-1185">Reference proteome</keyword>
<comment type="subcellular location">
    <subcellularLocation>
        <location evidence="1">Membrane</location>
        <topology evidence="1">Multi-pass membrane protein</topology>
    </subcellularLocation>
</comment>
<keyword evidence="6 12" id="KW-1133">Transmembrane helix</keyword>
<evidence type="ECO:0000256" key="4">
    <source>
        <dbReference type="ARBA" id="ARBA00022692"/>
    </source>
</evidence>
<dbReference type="Pfam" id="PF02600">
    <property type="entry name" value="DsbB"/>
    <property type="match status" value="1"/>
</dbReference>
<keyword evidence="3" id="KW-0813">Transport</keyword>
<protein>
    <submittedName>
        <fullName evidence="13">Disulfide bond formation protein B</fullName>
    </submittedName>
</protein>
<keyword evidence="4 12" id="KW-0812">Transmembrane</keyword>
<keyword evidence="11" id="KW-0676">Redox-active center</keyword>
<evidence type="ECO:0000256" key="7">
    <source>
        <dbReference type="ARBA" id="ARBA00023002"/>
    </source>
</evidence>
<proteinExistence type="inferred from homology"/>
<evidence type="ECO:0000256" key="10">
    <source>
        <dbReference type="ARBA" id="ARBA00023186"/>
    </source>
</evidence>
<evidence type="ECO:0000256" key="2">
    <source>
        <dbReference type="ARBA" id="ARBA00007602"/>
    </source>
</evidence>
<dbReference type="PANTHER" id="PTHR43469">
    <property type="entry name" value="DISULFIDE FORMATION PROTEIN-RELATED"/>
    <property type="match status" value="1"/>
</dbReference>
<accession>A0ABW5CPF6</accession>
<sequence>MQAGQGKTAAPPRERAAANAFAFLFAAWLVALAAALGALFIGEVLGQAPCDLCWHQRAFMFPLAVILAVASFRGDADVWRYGLPLAAIGGAVAAFHSLLYAGIVPAAIQPCGRDGPSCSGAGMTILGGLPLPYLSLAAFTAIALLLLLVRRSRSA</sequence>
<dbReference type="InterPro" id="IPR003752">
    <property type="entry name" value="DiS_bond_form_DsbB/BdbC"/>
</dbReference>
<comment type="caution">
    <text evidence="13">The sequence shown here is derived from an EMBL/GenBank/DDBJ whole genome shotgun (WGS) entry which is preliminary data.</text>
</comment>
<organism evidence="13 14">
    <name type="scientific">Aureimonas populi</name>
    <dbReference type="NCBI Taxonomy" id="1701758"/>
    <lineage>
        <taxon>Bacteria</taxon>
        <taxon>Pseudomonadati</taxon>
        <taxon>Pseudomonadota</taxon>
        <taxon>Alphaproteobacteria</taxon>
        <taxon>Hyphomicrobiales</taxon>
        <taxon>Aurantimonadaceae</taxon>
        <taxon>Aureimonas</taxon>
    </lineage>
</organism>
<evidence type="ECO:0000256" key="3">
    <source>
        <dbReference type="ARBA" id="ARBA00022448"/>
    </source>
</evidence>
<dbReference type="PANTHER" id="PTHR43469:SF1">
    <property type="entry name" value="SPBETA PROPHAGE-DERIVED DISULFIDE BOND FORMATION PROTEIN B"/>
    <property type="match status" value="1"/>
</dbReference>
<evidence type="ECO:0000256" key="1">
    <source>
        <dbReference type="ARBA" id="ARBA00004141"/>
    </source>
</evidence>
<evidence type="ECO:0000313" key="14">
    <source>
        <dbReference type="Proteomes" id="UP001597371"/>
    </source>
</evidence>
<gene>
    <name evidence="13" type="ORF">ACFSKQ_11830</name>
</gene>
<keyword evidence="7" id="KW-0560">Oxidoreductase</keyword>
<comment type="similarity">
    <text evidence="2">Belongs to the DsbB family. BdbC subfamily.</text>
</comment>
<evidence type="ECO:0000256" key="11">
    <source>
        <dbReference type="ARBA" id="ARBA00023284"/>
    </source>
</evidence>
<dbReference type="SUPFAM" id="SSF158442">
    <property type="entry name" value="DsbB-like"/>
    <property type="match status" value="1"/>
</dbReference>
<keyword evidence="5" id="KW-0249">Electron transport</keyword>
<evidence type="ECO:0000256" key="8">
    <source>
        <dbReference type="ARBA" id="ARBA00023136"/>
    </source>
</evidence>
<evidence type="ECO:0000256" key="12">
    <source>
        <dbReference type="SAM" id="Phobius"/>
    </source>
</evidence>
<keyword evidence="8 12" id="KW-0472">Membrane</keyword>
<keyword evidence="10" id="KW-0143">Chaperone</keyword>
<feature type="transmembrane region" description="Helical" evidence="12">
    <location>
        <begin position="84"/>
        <end position="108"/>
    </location>
</feature>
<feature type="transmembrane region" description="Helical" evidence="12">
    <location>
        <begin position="21"/>
        <end position="42"/>
    </location>
</feature>
<feature type="transmembrane region" description="Helical" evidence="12">
    <location>
        <begin position="54"/>
        <end position="72"/>
    </location>
</feature>
<keyword evidence="9" id="KW-1015">Disulfide bond</keyword>
<dbReference type="Proteomes" id="UP001597371">
    <property type="component" value="Unassembled WGS sequence"/>
</dbReference>
<evidence type="ECO:0000256" key="5">
    <source>
        <dbReference type="ARBA" id="ARBA00022982"/>
    </source>
</evidence>
<reference evidence="14" key="1">
    <citation type="journal article" date="2019" name="Int. J. Syst. Evol. Microbiol.">
        <title>The Global Catalogue of Microorganisms (GCM) 10K type strain sequencing project: providing services to taxonomists for standard genome sequencing and annotation.</title>
        <authorList>
            <consortium name="The Broad Institute Genomics Platform"/>
            <consortium name="The Broad Institute Genome Sequencing Center for Infectious Disease"/>
            <person name="Wu L."/>
            <person name="Ma J."/>
        </authorList>
    </citation>
    <scope>NUCLEOTIDE SEQUENCE [LARGE SCALE GENOMIC DNA]</scope>
    <source>
        <strain evidence="14">ZS-35-S2</strain>
    </source>
</reference>
<dbReference type="PIRSF" id="PIRSF036659">
    <property type="entry name" value="BdbC"/>
    <property type="match status" value="1"/>
</dbReference>
<dbReference type="EMBL" id="JBHUIJ010000013">
    <property type="protein sequence ID" value="MFD2238150.1"/>
    <property type="molecule type" value="Genomic_DNA"/>
</dbReference>
<dbReference type="InterPro" id="IPR023380">
    <property type="entry name" value="DsbB-like_sf"/>
</dbReference>
<name>A0ABW5CPF6_9HYPH</name>
<evidence type="ECO:0000256" key="6">
    <source>
        <dbReference type="ARBA" id="ARBA00022989"/>
    </source>
</evidence>
<evidence type="ECO:0000256" key="9">
    <source>
        <dbReference type="ARBA" id="ARBA00023157"/>
    </source>
</evidence>
<dbReference type="Gene3D" id="1.20.1550.10">
    <property type="entry name" value="DsbB-like"/>
    <property type="match status" value="1"/>
</dbReference>